<dbReference type="EMBL" id="VJMH01005341">
    <property type="protein sequence ID" value="KAF0697145.1"/>
    <property type="molecule type" value="Genomic_DNA"/>
</dbReference>
<proteinExistence type="predicted"/>
<reference evidence="3 4" key="1">
    <citation type="submission" date="2019-03" db="EMBL/GenBank/DDBJ databases">
        <authorList>
            <person name="Gaulin E."/>
            <person name="Dumas B."/>
        </authorList>
    </citation>
    <scope>NUCLEOTIDE SEQUENCE [LARGE SCALE GENOMIC DNA]</scope>
    <source>
        <strain evidence="3">CBS 568.67</strain>
    </source>
</reference>
<protein>
    <submittedName>
        <fullName evidence="3">Aste57867_12139 protein</fullName>
    </submittedName>
</protein>
<gene>
    <name evidence="3" type="primary">Aste57867_12139</name>
    <name evidence="2" type="ORF">As57867_012094</name>
    <name evidence="3" type="ORF">ASTE57867_12139</name>
</gene>
<dbReference type="Proteomes" id="UP000332933">
    <property type="component" value="Unassembled WGS sequence"/>
</dbReference>
<dbReference type="AlphaFoldDB" id="A0A485KUR9"/>
<evidence type="ECO:0000313" key="4">
    <source>
        <dbReference type="Proteomes" id="UP000332933"/>
    </source>
</evidence>
<organism evidence="3 4">
    <name type="scientific">Aphanomyces stellatus</name>
    <dbReference type="NCBI Taxonomy" id="120398"/>
    <lineage>
        <taxon>Eukaryota</taxon>
        <taxon>Sar</taxon>
        <taxon>Stramenopiles</taxon>
        <taxon>Oomycota</taxon>
        <taxon>Saprolegniomycetes</taxon>
        <taxon>Saprolegniales</taxon>
        <taxon>Verrucalvaceae</taxon>
        <taxon>Aphanomyces</taxon>
    </lineage>
</organism>
<evidence type="ECO:0000256" key="1">
    <source>
        <dbReference type="SAM" id="MobiDB-lite"/>
    </source>
</evidence>
<feature type="compositionally biased region" description="Polar residues" evidence="1">
    <location>
        <begin position="128"/>
        <end position="140"/>
    </location>
</feature>
<accession>A0A485KUR9</accession>
<sequence>MARPTLEGMPERLLRLDETIQVMHRRMATLESQVEQLPARLWGALSTSPGTNAAIDAAVKTLADAVAESMRRVSPSVVPPSSSNMPSRQSLSGPATETHPIPSPSTAASGVPKRSTPPRAANSKRTKVSTSAPTGASLVTTPRCMASLPTTEEKSLPPSPLSWQFPTTSCRLLWGLWFHGDSARPSLGPFRHLKKDVAPTDATSKDYIYRARRVMSTIAAAAITLDLVPSQDAIAALSPDASLVVFDQAFAYVQANTEEPISPHDPYRKVASRLGRVAVAAPPPATPRVFAWAGGSTRRAPERWAFPTDMACRELWQRWFVGDDAVGPYRLLMDTDMHDAADGCHARARGVVNALVDIAVTHGMTSSKAALEGERSRAALARVFDAAWTRLLELNPTMLQTHDDPTTMSYLSMFSCLTTTRKRKRPHSPRHTSAAFEVDAQI</sequence>
<feature type="compositionally biased region" description="Basic residues" evidence="1">
    <location>
        <begin position="421"/>
        <end position="430"/>
    </location>
</feature>
<feature type="region of interest" description="Disordered" evidence="1">
    <location>
        <begin position="73"/>
        <end position="143"/>
    </location>
</feature>
<name>A0A485KUR9_9STRA</name>
<dbReference type="EMBL" id="CAADRA010005362">
    <property type="protein sequence ID" value="VFT88993.1"/>
    <property type="molecule type" value="Genomic_DNA"/>
</dbReference>
<reference evidence="2" key="2">
    <citation type="submission" date="2019-06" db="EMBL/GenBank/DDBJ databases">
        <title>Genomics analysis of Aphanomyces spp. identifies a new class of oomycete effector associated with host adaptation.</title>
        <authorList>
            <person name="Gaulin E."/>
        </authorList>
    </citation>
    <scope>NUCLEOTIDE SEQUENCE</scope>
    <source>
        <strain evidence="2">CBS 578.67</strain>
    </source>
</reference>
<evidence type="ECO:0000313" key="2">
    <source>
        <dbReference type="EMBL" id="KAF0697145.1"/>
    </source>
</evidence>
<feature type="compositionally biased region" description="Low complexity" evidence="1">
    <location>
        <begin position="73"/>
        <end position="88"/>
    </location>
</feature>
<feature type="region of interest" description="Disordered" evidence="1">
    <location>
        <begin position="421"/>
        <end position="442"/>
    </location>
</feature>
<evidence type="ECO:0000313" key="3">
    <source>
        <dbReference type="EMBL" id="VFT88993.1"/>
    </source>
</evidence>
<keyword evidence="4" id="KW-1185">Reference proteome</keyword>